<dbReference type="InParanoid" id="A0A1U7ZQ14"/>
<dbReference type="OrthoDB" id="751338at2759"/>
<keyword evidence="2" id="KW-1185">Reference proteome</keyword>
<protein>
    <submittedName>
        <fullName evidence="3">Uncharacterized protein LOC104596144</fullName>
    </submittedName>
</protein>
<evidence type="ECO:0000256" key="1">
    <source>
        <dbReference type="SAM" id="MobiDB-lite"/>
    </source>
</evidence>
<feature type="compositionally biased region" description="Basic and acidic residues" evidence="1">
    <location>
        <begin position="57"/>
        <end position="71"/>
    </location>
</feature>
<accession>A0A1U7ZQ14</accession>
<evidence type="ECO:0000313" key="2">
    <source>
        <dbReference type="Proteomes" id="UP000189703"/>
    </source>
</evidence>
<dbReference type="AlphaFoldDB" id="A0A1U7ZQ14"/>
<feature type="compositionally biased region" description="Polar residues" evidence="1">
    <location>
        <begin position="87"/>
        <end position="114"/>
    </location>
</feature>
<dbReference type="Proteomes" id="UP000189703">
    <property type="component" value="Unplaced"/>
</dbReference>
<name>A0A1U7ZQ14_NELNU</name>
<dbReference type="GeneID" id="104596144"/>
<feature type="region of interest" description="Disordered" evidence="1">
    <location>
        <begin position="57"/>
        <end position="129"/>
    </location>
</feature>
<sequence length="129" mass="14503">MSMDLKETGDHAGFWTNEKHVKFLNSIEAAFVQTMLENGGCSLLMYATDLRLPLDRYLPDSSESTRDLESKKKTRKPVHFHHDLAQPNITNVVSSDVNAQRRSSQPYDASQDQVVPQIGDRKGDKVVAT</sequence>
<gene>
    <name evidence="3" type="primary">LOC104596144</name>
</gene>
<proteinExistence type="predicted"/>
<dbReference type="eggNOG" id="ENOG502S78U">
    <property type="taxonomic scope" value="Eukaryota"/>
</dbReference>
<evidence type="ECO:0000313" key="3">
    <source>
        <dbReference type="RefSeq" id="XP_010255484.1"/>
    </source>
</evidence>
<reference evidence="3" key="1">
    <citation type="submission" date="2025-08" db="UniProtKB">
        <authorList>
            <consortium name="RefSeq"/>
        </authorList>
    </citation>
    <scope>IDENTIFICATION</scope>
</reference>
<dbReference type="KEGG" id="nnu:104596144"/>
<dbReference type="RefSeq" id="XP_010255484.1">
    <property type="nucleotide sequence ID" value="XM_010257182.2"/>
</dbReference>
<dbReference type="OMA" id="DSMGPTM"/>
<feature type="compositionally biased region" description="Basic and acidic residues" evidence="1">
    <location>
        <begin position="119"/>
        <end position="129"/>
    </location>
</feature>
<organism evidence="2 3">
    <name type="scientific">Nelumbo nucifera</name>
    <name type="common">Sacred lotus</name>
    <dbReference type="NCBI Taxonomy" id="4432"/>
    <lineage>
        <taxon>Eukaryota</taxon>
        <taxon>Viridiplantae</taxon>
        <taxon>Streptophyta</taxon>
        <taxon>Embryophyta</taxon>
        <taxon>Tracheophyta</taxon>
        <taxon>Spermatophyta</taxon>
        <taxon>Magnoliopsida</taxon>
        <taxon>Proteales</taxon>
        <taxon>Nelumbonaceae</taxon>
        <taxon>Nelumbo</taxon>
    </lineage>
</organism>